<dbReference type="EMBL" id="JAKOGI010000069">
    <property type="protein sequence ID" value="KAJ8445885.1"/>
    <property type="molecule type" value="Genomic_DNA"/>
</dbReference>
<protein>
    <submittedName>
        <fullName evidence="2">Uncharacterized protein</fullName>
    </submittedName>
</protein>
<gene>
    <name evidence="2" type="ORF">Cgig2_000197</name>
</gene>
<feature type="compositionally biased region" description="Polar residues" evidence="1">
    <location>
        <begin position="92"/>
        <end position="102"/>
    </location>
</feature>
<feature type="region of interest" description="Disordered" evidence="1">
    <location>
        <begin position="80"/>
        <end position="154"/>
    </location>
</feature>
<dbReference type="Proteomes" id="UP001153076">
    <property type="component" value="Unassembled WGS sequence"/>
</dbReference>
<proteinExistence type="predicted"/>
<name>A0A9Q1KMW6_9CARY</name>
<evidence type="ECO:0000313" key="3">
    <source>
        <dbReference type="Proteomes" id="UP001153076"/>
    </source>
</evidence>
<comment type="caution">
    <text evidence="2">The sequence shown here is derived from an EMBL/GenBank/DDBJ whole genome shotgun (WGS) entry which is preliminary data.</text>
</comment>
<feature type="compositionally biased region" description="Polar residues" evidence="1">
    <location>
        <begin position="109"/>
        <end position="121"/>
    </location>
</feature>
<sequence length="154" mass="17103">MDNVKASCISMMIQFSHTACANENVIECVSPDDTYYCSSKFLEQVDKLESMAREQIQQRKRVACSPLNFSLGISLEKEATAAHSTHTTSATVQFQLGENTTPREPPTAGTEQYTYEGSEQPVNPEKSPKTTKGTPKAAEKQEIKKAKQVVQRQQ</sequence>
<keyword evidence="3" id="KW-1185">Reference proteome</keyword>
<feature type="compositionally biased region" description="Low complexity" evidence="1">
    <location>
        <begin position="81"/>
        <end position="91"/>
    </location>
</feature>
<organism evidence="2 3">
    <name type="scientific">Carnegiea gigantea</name>
    <dbReference type="NCBI Taxonomy" id="171969"/>
    <lineage>
        <taxon>Eukaryota</taxon>
        <taxon>Viridiplantae</taxon>
        <taxon>Streptophyta</taxon>
        <taxon>Embryophyta</taxon>
        <taxon>Tracheophyta</taxon>
        <taxon>Spermatophyta</taxon>
        <taxon>Magnoliopsida</taxon>
        <taxon>eudicotyledons</taxon>
        <taxon>Gunneridae</taxon>
        <taxon>Pentapetalae</taxon>
        <taxon>Caryophyllales</taxon>
        <taxon>Cactineae</taxon>
        <taxon>Cactaceae</taxon>
        <taxon>Cactoideae</taxon>
        <taxon>Echinocereeae</taxon>
        <taxon>Carnegiea</taxon>
    </lineage>
</organism>
<accession>A0A9Q1KMW6</accession>
<dbReference type="AlphaFoldDB" id="A0A9Q1KMW6"/>
<evidence type="ECO:0000256" key="1">
    <source>
        <dbReference type="SAM" id="MobiDB-lite"/>
    </source>
</evidence>
<reference evidence="2" key="1">
    <citation type="submission" date="2022-04" db="EMBL/GenBank/DDBJ databases">
        <title>Carnegiea gigantea Genome sequencing and assembly v2.</title>
        <authorList>
            <person name="Copetti D."/>
            <person name="Sanderson M.J."/>
            <person name="Burquez A."/>
            <person name="Wojciechowski M.F."/>
        </authorList>
    </citation>
    <scope>NUCLEOTIDE SEQUENCE</scope>
    <source>
        <strain evidence="2">SGP5-SGP5p</strain>
        <tissue evidence="2">Aerial part</tissue>
    </source>
</reference>
<evidence type="ECO:0000313" key="2">
    <source>
        <dbReference type="EMBL" id="KAJ8445885.1"/>
    </source>
</evidence>